<dbReference type="GO" id="GO:0003677">
    <property type="term" value="F:DNA binding"/>
    <property type="evidence" value="ECO:0007669"/>
    <property type="project" value="InterPro"/>
</dbReference>
<gene>
    <name evidence="3" type="ORF">Maq22A_1p31845</name>
</gene>
<dbReference type="AlphaFoldDB" id="A0A0C6FJM2"/>
<feature type="region of interest" description="Disordered" evidence="1">
    <location>
        <begin position="61"/>
        <end position="117"/>
    </location>
</feature>
<feature type="region of interest" description="Disordered" evidence="1">
    <location>
        <begin position="1"/>
        <end position="35"/>
    </location>
</feature>
<dbReference type="KEGG" id="maqu:Maq22A_1p31845"/>
<dbReference type="InterPro" id="IPR002559">
    <property type="entry name" value="Transposase_11"/>
</dbReference>
<proteinExistence type="predicted"/>
<dbReference type="PANTHER" id="PTHR30007">
    <property type="entry name" value="PHP DOMAIN PROTEIN"/>
    <property type="match status" value="1"/>
</dbReference>
<protein>
    <submittedName>
        <fullName evidence="3">Transposase</fullName>
    </submittedName>
</protein>
<name>A0A0C6FJM2_9HYPH</name>
<dbReference type="PANTHER" id="PTHR30007:SF1">
    <property type="entry name" value="BLR1914 PROTEIN"/>
    <property type="match status" value="1"/>
</dbReference>
<evidence type="ECO:0000313" key="3">
    <source>
        <dbReference type="EMBL" id="BAQ48693.1"/>
    </source>
</evidence>
<dbReference type="PATRIC" id="fig|270351.10.peg.5679"/>
<evidence type="ECO:0000256" key="1">
    <source>
        <dbReference type="SAM" id="MobiDB-lite"/>
    </source>
</evidence>
<reference evidence="4" key="2">
    <citation type="submission" date="2015-01" db="EMBL/GenBank/DDBJ databases">
        <title>Complete genome sequence of Methylobacterium aquaticum strain 22A.</title>
        <authorList>
            <person name="Tani A."/>
            <person name="Ogura Y."/>
            <person name="Hayashi T."/>
        </authorList>
    </citation>
    <scope>NUCLEOTIDE SEQUENCE [LARGE SCALE GENOMIC DNA]</scope>
    <source>
        <strain evidence="4">MA-22A</strain>
        <plasmid evidence="4">Plasmid pMaq22A_1p DNA</plasmid>
    </source>
</reference>
<feature type="compositionally biased region" description="Basic and acidic residues" evidence="1">
    <location>
        <begin position="100"/>
        <end position="117"/>
    </location>
</feature>
<dbReference type="Proteomes" id="UP000061432">
    <property type="component" value="Plasmid pMaq22A_1p"/>
</dbReference>
<sequence length="167" mass="18704">MRAGPAPSGGEGTVEGVGEALGRSQGGFSTKLHLRAEGGGKPMAAVLTAGERHEQFALDALMDKGAVRRPGRGRPRLRPRRAAGDRGYSSPPARRRLKQRRVEPVIPTRKDQPRQPDFDKAAYRERNKVERLINRLKQYRRIATRYEKRAANYLAMVTLGMTMLWLT</sequence>
<accession>A0A0C6FJM2</accession>
<organism evidence="3 4">
    <name type="scientific">Methylobacterium aquaticum</name>
    <dbReference type="NCBI Taxonomy" id="270351"/>
    <lineage>
        <taxon>Bacteria</taxon>
        <taxon>Pseudomonadati</taxon>
        <taxon>Pseudomonadota</taxon>
        <taxon>Alphaproteobacteria</taxon>
        <taxon>Hyphomicrobiales</taxon>
        <taxon>Methylobacteriaceae</taxon>
        <taxon>Methylobacterium</taxon>
    </lineage>
</organism>
<dbReference type="GO" id="GO:0004803">
    <property type="term" value="F:transposase activity"/>
    <property type="evidence" value="ECO:0007669"/>
    <property type="project" value="InterPro"/>
</dbReference>
<feature type="compositionally biased region" description="Basic residues" evidence="1">
    <location>
        <begin position="67"/>
        <end position="81"/>
    </location>
</feature>
<geneLocation type="plasmid" evidence="4">
    <name>pMaq22A_1p DNA</name>
</geneLocation>
<evidence type="ECO:0000259" key="2">
    <source>
        <dbReference type="Pfam" id="PF01609"/>
    </source>
</evidence>
<evidence type="ECO:0000313" key="4">
    <source>
        <dbReference type="Proteomes" id="UP000061432"/>
    </source>
</evidence>
<reference evidence="3 4" key="1">
    <citation type="journal article" date="2015" name="Genome Announc.">
        <title>Complete Genome Sequence of Methylobacterium aquaticum Strain 22A, Isolated from Racomitrium japonicum Moss.</title>
        <authorList>
            <person name="Tani A."/>
            <person name="Ogura Y."/>
            <person name="Hayashi T."/>
            <person name="Kimbara K."/>
        </authorList>
    </citation>
    <scope>NUCLEOTIDE SEQUENCE [LARGE SCALE GENOMIC DNA]</scope>
    <source>
        <strain evidence="3 4">MA-22A</strain>
        <plasmid evidence="4">Plasmid pMaq22A_1p DNA</plasmid>
    </source>
</reference>
<dbReference type="GO" id="GO:0006313">
    <property type="term" value="P:DNA transposition"/>
    <property type="evidence" value="ECO:0007669"/>
    <property type="project" value="InterPro"/>
</dbReference>
<keyword evidence="3" id="KW-0614">Plasmid</keyword>
<dbReference type="Pfam" id="PF01609">
    <property type="entry name" value="DDE_Tnp_1"/>
    <property type="match status" value="1"/>
</dbReference>
<dbReference type="NCBIfam" id="NF033580">
    <property type="entry name" value="transpos_IS5_3"/>
    <property type="match status" value="1"/>
</dbReference>
<dbReference type="EMBL" id="AP014705">
    <property type="protein sequence ID" value="BAQ48693.1"/>
    <property type="molecule type" value="Genomic_DNA"/>
</dbReference>
<feature type="domain" description="Transposase IS4-like" evidence="2">
    <location>
        <begin position="29"/>
        <end position="162"/>
    </location>
</feature>